<dbReference type="InterPro" id="IPR038731">
    <property type="entry name" value="RgtA/B/C-like"/>
</dbReference>
<name>E8N1T4_ANATU</name>
<feature type="transmembrane region" description="Helical" evidence="8">
    <location>
        <begin position="27"/>
        <end position="44"/>
    </location>
</feature>
<evidence type="ECO:0000256" key="8">
    <source>
        <dbReference type="SAM" id="Phobius"/>
    </source>
</evidence>
<keyword evidence="5 8" id="KW-0812">Transmembrane</keyword>
<dbReference type="Proteomes" id="UP000008922">
    <property type="component" value="Chromosome"/>
</dbReference>
<evidence type="ECO:0000259" key="9">
    <source>
        <dbReference type="Pfam" id="PF13231"/>
    </source>
</evidence>
<dbReference type="STRING" id="926569.ANT_06550"/>
<keyword evidence="7 8" id="KW-0472">Membrane</keyword>
<dbReference type="InParanoid" id="E8N1T4"/>
<evidence type="ECO:0000256" key="2">
    <source>
        <dbReference type="ARBA" id="ARBA00022475"/>
    </source>
</evidence>
<dbReference type="EMBL" id="AP012029">
    <property type="protein sequence ID" value="BAJ62689.1"/>
    <property type="molecule type" value="Genomic_DNA"/>
</dbReference>
<feature type="transmembrane region" description="Helical" evidence="8">
    <location>
        <begin position="374"/>
        <end position="392"/>
    </location>
</feature>
<gene>
    <name evidence="10" type="ordered locus">ANT_06550</name>
</gene>
<feature type="transmembrane region" description="Helical" evidence="8">
    <location>
        <begin position="283"/>
        <end position="305"/>
    </location>
</feature>
<feature type="transmembrane region" description="Helical" evidence="8">
    <location>
        <begin position="224"/>
        <end position="244"/>
    </location>
</feature>
<feature type="transmembrane region" description="Helical" evidence="8">
    <location>
        <begin position="149"/>
        <end position="167"/>
    </location>
</feature>
<evidence type="ECO:0000313" key="11">
    <source>
        <dbReference type="Proteomes" id="UP000008922"/>
    </source>
</evidence>
<comment type="subcellular location">
    <subcellularLocation>
        <location evidence="1">Cell membrane</location>
        <topology evidence="1">Multi-pass membrane protein</topology>
    </subcellularLocation>
</comment>
<keyword evidence="2" id="KW-1003">Cell membrane</keyword>
<dbReference type="KEGG" id="atm:ANT_06550"/>
<keyword evidence="11" id="KW-1185">Reference proteome</keyword>
<proteinExistence type="predicted"/>
<evidence type="ECO:0000256" key="6">
    <source>
        <dbReference type="ARBA" id="ARBA00022989"/>
    </source>
</evidence>
<dbReference type="GO" id="GO:0016763">
    <property type="term" value="F:pentosyltransferase activity"/>
    <property type="evidence" value="ECO:0007669"/>
    <property type="project" value="TreeGrafter"/>
</dbReference>
<evidence type="ECO:0000256" key="1">
    <source>
        <dbReference type="ARBA" id="ARBA00004651"/>
    </source>
</evidence>
<keyword evidence="3" id="KW-0328">Glycosyltransferase</keyword>
<keyword evidence="4" id="KW-0808">Transferase</keyword>
<dbReference type="OrthoDB" id="153152at2"/>
<dbReference type="RefSeq" id="WP_013559084.1">
    <property type="nucleotide sequence ID" value="NC_014960.1"/>
</dbReference>
<evidence type="ECO:0000256" key="5">
    <source>
        <dbReference type="ARBA" id="ARBA00022692"/>
    </source>
</evidence>
<evidence type="ECO:0000313" key="10">
    <source>
        <dbReference type="EMBL" id="BAJ62689.1"/>
    </source>
</evidence>
<protein>
    <submittedName>
        <fullName evidence="10">Hypothetical membrane protein</fullName>
    </submittedName>
</protein>
<dbReference type="GO" id="GO:0009103">
    <property type="term" value="P:lipopolysaccharide biosynthetic process"/>
    <property type="evidence" value="ECO:0007669"/>
    <property type="project" value="UniProtKB-ARBA"/>
</dbReference>
<dbReference type="GO" id="GO:0005886">
    <property type="term" value="C:plasma membrane"/>
    <property type="evidence" value="ECO:0007669"/>
    <property type="project" value="UniProtKB-SubCell"/>
</dbReference>
<keyword evidence="6 8" id="KW-1133">Transmembrane helix</keyword>
<sequence length="500" mass="55414">MTLRGNAVGQELRSVFSLVPFSRGERWFLLFVTLSGMLARLPLLSRPMVHDEAYTYVAFASRPLLAVISDYHLPNNHIFHTLLVHLVTAWLGAHPWTVRLPAFLAAALCIPALALLGARLYSPRAGLLAATLLAGLPVQALYATNARGYSLYTFFTLALFLLAQVLAHRPSVSLWALVAIVAGLGFWTVPFMVYPFAGVMLWLAMTLWDGENRSFARWMKKVALPFLGVTLGVGLLVVLVYLPVVLWGTGWRSLAGNGFVQPLEWGALFPTALMRLRETADEWTLGLPAWAGWGISAGALMAMLLHSRFSRERFSPLLMAVIGAFGVWLIQRGNPMARLWTYLIPLWVLGGAVGLWQLWAFLRQRLLWLSRFEGAGAVVLLVVLSVSSLRAFSLHAGEVQQVADLLVKEGSTQFFAAAGTPDDAPLWFYLMEAGAGRETFERKRMNSPESIFVVVRPSEEQTPQSVLAERGLDESLCAPQTLHLWQVVGGLQVYRCERQD</sequence>
<accession>E8N1T4</accession>
<evidence type="ECO:0000256" key="4">
    <source>
        <dbReference type="ARBA" id="ARBA00022679"/>
    </source>
</evidence>
<feature type="transmembrane region" description="Helical" evidence="8">
    <location>
        <begin position="173"/>
        <end position="203"/>
    </location>
</feature>
<organism evidence="10 11">
    <name type="scientific">Anaerolinea thermophila (strain DSM 14523 / JCM 11388 / NBRC 100420 / UNI-1)</name>
    <dbReference type="NCBI Taxonomy" id="926569"/>
    <lineage>
        <taxon>Bacteria</taxon>
        <taxon>Bacillati</taxon>
        <taxon>Chloroflexota</taxon>
        <taxon>Anaerolineae</taxon>
        <taxon>Anaerolineales</taxon>
        <taxon>Anaerolineaceae</taxon>
        <taxon>Anaerolinea</taxon>
    </lineage>
</organism>
<dbReference type="PANTHER" id="PTHR33908">
    <property type="entry name" value="MANNOSYLTRANSFERASE YKCB-RELATED"/>
    <property type="match status" value="1"/>
</dbReference>
<evidence type="ECO:0000256" key="3">
    <source>
        <dbReference type="ARBA" id="ARBA00022676"/>
    </source>
</evidence>
<dbReference type="eggNOG" id="COG5305">
    <property type="taxonomic scope" value="Bacteria"/>
</dbReference>
<feature type="transmembrane region" description="Helical" evidence="8">
    <location>
        <begin position="100"/>
        <end position="118"/>
    </location>
</feature>
<dbReference type="PANTHER" id="PTHR33908:SF11">
    <property type="entry name" value="MEMBRANE PROTEIN"/>
    <property type="match status" value="1"/>
</dbReference>
<evidence type="ECO:0000256" key="7">
    <source>
        <dbReference type="ARBA" id="ARBA00023136"/>
    </source>
</evidence>
<dbReference type="AlphaFoldDB" id="E8N1T4"/>
<dbReference type="HOGENOM" id="CLU_544747_0_0_0"/>
<dbReference type="Pfam" id="PF13231">
    <property type="entry name" value="PMT_2"/>
    <property type="match status" value="1"/>
</dbReference>
<feature type="domain" description="Glycosyltransferase RgtA/B/C/D-like" evidence="9">
    <location>
        <begin position="80"/>
        <end position="247"/>
    </location>
</feature>
<dbReference type="InterPro" id="IPR050297">
    <property type="entry name" value="LipidA_mod_glycosyltrf_83"/>
</dbReference>
<feature type="transmembrane region" description="Helical" evidence="8">
    <location>
        <begin position="317"/>
        <end position="333"/>
    </location>
</feature>
<feature type="transmembrane region" description="Helical" evidence="8">
    <location>
        <begin position="339"/>
        <end position="362"/>
    </location>
</feature>
<reference evidence="10 11" key="1">
    <citation type="submission" date="2010-12" db="EMBL/GenBank/DDBJ databases">
        <title>Whole genome sequence of Anaerolinea thermophila UNI-1.</title>
        <authorList>
            <person name="Narita-Yamada S."/>
            <person name="Kishi E."/>
            <person name="Watanabe Y."/>
            <person name="Takasaki K."/>
            <person name="Ankai A."/>
            <person name="Oguchi A."/>
            <person name="Fukui S."/>
            <person name="Takahashi M."/>
            <person name="Yashiro I."/>
            <person name="Hosoyama A."/>
            <person name="Sekiguchi Y."/>
            <person name="Hanada S."/>
            <person name="Fujita N."/>
        </authorList>
    </citation>
    <scope>NUCLEOTIDE SEQUENCE [LARGE SCALE GENOMIC DNA]</scope>
    <source>
        <strain evidence="11">DSM 14523 / JCM 11388 / NBRC 100420 / UNI-1</strain>
    </source>
</reference>